<evidence type="ECO:0000313" key="2">
    <source>
        <dbReference type="EMBL" id="MBP2413247.1"/>
    </source>
</evidence>
<dbReference type="PANTHER" id="PTHR33169">
    <property type="entry name" value="PADR-FAMILY TRANSCRIPTIONAL REGULATOR"/>
    <property type="match status" value="1"/>
</dbReference>
<sequence>MRELMRAAVRLHILHHAAEEDIHGAWMSAELANHGYTISPGTLYPTLHRMEDEGLLLSRPEVVDGRPRRVYRATEAGLNALDEGRRSIAELAAEVLPKPPEREHP</sequence>
<dbReference type="InterPro" id="IPR052509">
    <property type="entry name" value="Metal_resp_DNA-bind_regulator"/>
</dbReference>
<protein>
    <submittedName>
        <fullName evidence="2">DNA-binding PadR family transcriptional regulator</fullName>
    </submittedName>
</protein>
<dbReference type="SUPFAM" id="SSF46785">
    <property type="entry name" value="Winged helix' DNA-binding domain"/>
    <property type="match status" value="1"/>
</dbReference>
<keyword evidence="2" id="KW-0238">DNA-binding</keyword>
<dbReference type="Pfam" id="PF03551">
    <property type="entry name" value="PadR"/>
    <property type="match status" value="1"/>
</dbReference>
<dbReference type="RefSeq" id="WP_104109094.1">
    <property type="nucleotide sequence ID" value="NZ_JAGIOI010000001.1"/>
</dbReference>
<dbReference type="GO" id="GO:0003677">
    <property type="term" value="F:DNA binding"/>
    <property type="evidence" value="ECO:0007669"/>
    <property type="project" value="UniProtKB-KW"/>
</dbReference>
<dbReference type="Proteomes" id="UP000711614">
    <property type="component" value="Unassembled WGS sequence"/>
</dbReference>
<name>A0ABS4YXT4_9MICC</name>
<evidence type="ECO:0000259" key="1">
    <source>
        <dbReference type="Pfam" id="PF03551"/>
    </source>
</evidence>
<proteinExistence type="predicted"/>
<comment type="caution">
    <text evidence="2">The sequence shown here is derived from an EMBL/GenBank/DDBJ whole genome shotgun (WGS) entry which is preliminary data.</text>
</comment>
<feature type="domain" description="Transcription regulator PadR N-terminal" evidence="1">
    <location>
        <begin position="13"/>
        <end position="82"/>
    </location>
</feature>
<evidence type="ECO:0000313" key="3">
    <source>
        <dbReference type="Proteomes" id="UP000711614"/>
    </source>
</evidence>
<dbReference type="InterPro" id="IPR005149">
    <property type="entry name" value="Tscrpt_reg_PadR_N"/>
</dbReference>
<dbReference type="PANTHER" id="PTHR33169:SF14">
    <property type="entry name" value="TRANSCRIPTIONAL REGULATOR RV3488"/>
    <property type="match status" value="1"/>
</dbReference>
<gene>
    <name evidence="2" type="ORF">JOF48_002046</name>
</gene>
<dbReference type="InterPro" id="IPR036388">
    <property type="entry name" value="WH-like_DNA-bd_sf"/>
</dbReference>
<keyword evidence="3" id="KW-1185">Reference proteome</keyword>
<dbReference type="EMBL" id="JAGIOI010000001">
    <property type="protein sequence ID" value="MBP2413247.1"/>
    <property type="molecule type" value="Genomic_DNA"/>
</dbReference>
<reference evidence="2 3" key="1">
    <citation type="submission" date="2021-03" db="EMBL/GenBank/DDBJ databases">
        <title>Sequencing the genomes of 1000 actinobacteria strains.</title>
        <authorList>
            <person name="Klenk H.-P."/>
        </authorList>
    </citation>
    <scope>NUCLEOTIDE SEQUENCE [LARGE SCALE GENOMIC DNA]</scope>
    <source>
        <strain evidence="2 3">DSM 16005</strain>
    </source>
</reference>
<organism evidence="2 3">
    <name type="scientific">Arthrobacter stackebrandtii</name>
    <dbReference type="NCBI Taxonomy" id="272161"/>
    <lineage>
        <taxon>Bacteria</taxon>
        <taxon>Bacillati</taxon>
        <taxon>Actinomycetota</taxon>
        <taxon>Actinomycetes</taxon>
        <taxon>Micrococcales</taxon>
        <taxon>Micrococcaceae</taxon>
        <taxon>Arthrobacter</taxon>
    </lineage>
</organism>
<dbReference type="InterPro" id="IPR036390">
    <property type="entry name" value="WH_DNA-bd_sf"/>
</dbReference>
<dbReference type="Gene3D" id="1.10.10.10">
    <property type="entry name" value="Winged helix-like DNA-binding domain superfamily/Winged helix DNA-binding domain"/>
    <property type="match status" value="1"/>
</dbReference>
<accession>A0ABS4YXT4</accession>